<organism evidence="1 2">
    <name type="scientific">Lipomyces kononenkoae</name>
    <name type="common">Yeast</name>
    <dbReference type="NCBI Taxonomy" id="34357"/>
    <lineage>
        <taxon>Eukaryota</taxon>
        <taxon>Fungi</taxon>
        <taxon>Dikarya</taxon>
        <taxon>Ascomycota</taxon>
        <taxon>Saccharomycotina</taxon>
        <taxon>Lipomycetes</taxon>
        <taxon>Lipomycetales</taxon>
        <taxon>Lipomycetaceae</taxon>
        <taxon>Lipomyces</taxon>
    </lineage>
</organism>
<dbReference type="EMBL" id="MU971345">
    <property type="protein sequence ID" value="KAK9239634.1"/>
    <property type="molecule type" value="Genomic_DNA"/>
</dbReference>
<reference evidence="2" key="1">
    <citation type="journal article" date="2024" name="Front. Bioeng. Biotechnol.">
        <title>Genome-scale model development and genomic sequencing of the oleaginous clade Lipomyces.</title>
        <authorList>
            <person name="Czajka J.J."/>
            <person name="Han Y."/>
            <person name="Kim J."/>
            <person name="Mondo S.J."/>
            <person name="Hofstad B.A."/>
            <person name="Robles A."/>
            <person name="Haridas S."/>
            <person name="Riley R."/>
            <person name="LaButti K."/>
            <person name="Pangilinan J."/>
            <person name="Andreopoulos W."/>
            <person name="Lipzen A."/>
            <person name="Yan J."/>
            <person name="Wang M."/>
            <person name="Ng V."/>
            <person name="Grigoriev I.V."/>
            <person name="Spatafora J.W."/>
            <person name="Magnuson J.K."/>
            <person name="Baker S.E."/>
            <person name="Pomraning K.R."/>
        </authorList>
    </citation>
    <scope>NUCLEOTIDE SEQUENCE [LARGE SCALE GENOMIC DNA]</scope>
    <source>
        <strain evidence="2">CBS 7786</strain>
    </source>
</reference>
<evidence type="ECO:0000313" key="2">
    <source>
        <dbReference type="Proteomes" id="UP001433508"/>
    </source>
</evidence>
<comment type="caution">
    <text evidence="1">The sequence shown here is derived from an EMBL/GenBank/DDBJ whole genome shotgun (WGS) entry which is preliminary data.</text>
</comment>
<proteinExistence type="predicted"/>
<keyword evidence="2" id="KW-1185">Reference proteome</keyword>
<accession>A0ACC3T786</accession>
<name>A0ACC3T786_LIPKO</name>
<dbReference type="Proteomes" id="UP001433508">
    <property type="component" value="Unassembled WGS sequence"/>
</dbReference>
<protein>
    <submittedName>
        <fullName evidence="1">Uncharacterized protein</fullName>
    </submittedName>
</protein>
<sequence length="320" mass="35427">MVSIIEAVLSVALVGILILLNRFRLLPSVSNQETVPKVPGALPNPAAKRKRKKRSKEQSESQTTTGTSNAKKYVFTHAPQISHESAIGSGLNGSQALPDPVSSKTMNTNGTIDKDAKSAGAELSKIAEGPDTAENDLHIEARRARDIESDFVPEMSSREDATASHDSGLRVLKIIGSNERKPAKKPKASAESTELTKKQRQNRKKYEAKKEVKAIRQEEQERRLREFKQQRAREAMLEQQRLDAQNVRIMPSTKQNPTQSVEISTSSNIPLQPVEEHSWESVPTRKGARQVKRAAASDDDFPDIPDSRFALPSTAQSRHL</sequence>
<gene>
    <name evidence="1" type="ORF">V1525DRAFT_397965</name>
</gene>
<evidence type="ECO:0000313" key="1">
    <source>
        <dbReference type="EMBL" id="KAK9239634.1"/>
    </source>
</evidence>